<name>A0AA47M751_MERPO</name>
<proteinExistence type="predicted"/>
<evidence type="ECO:0000256" key="1">
    <source>
        <dbReference type="SAM" id="MobiDB-lite"/>
    </source>
</evidence>
<dbReference type="PANTHER" id="PTHR23098:SF16">
    <property type="entry name" value="REGULATORY PROTEIN ZESTE"/>
    <property type="match status" value="1"/>
</dbReference>
<reference evidence="3" key="1">
    <citation type="journal article" date="2023" name="Front. Mar. Sci.">
        <title>A new Merluccius polli reference genome to investigate the effects of global change in West African waters.</title>
        <authorList>
            <person name="Mateo J.L."/>
            <person name="Blanco-Fernandez C."/>
            <person name="Garcia-Vazquez E."/>
            <person name="Machado-Schiaffino G."/>
        </authorList>
    </citation>
    <scope>NUCLEOTIDE SEQUENCE</scope>
    <source>
        <strain evidence="3">C29</strain>
        <tissue evidence="3">Fin</tissue>
    </source>
</reference>
<dbReference type="EMBL" id="JAOPHQ010005689">
    <property type="protein sequence ID" value="KAK0134732.1"/>
    <property type="molecule type" value="Genomic_DNA"/>
</dbReference>
<comment type="caution">
    <text evidence="3">The sequence shown here is derived from an EMBL/GenBank/DDBJ whole genome shotgun (WGS) entry which is preliminary data.</text>
</comment>
<dbReference type="Pfam" id="PF13873">
    <property type="entry name" value="Myb_DNA-bind_5"/>
    <property type="match status" value="1"/>
</dbReference>
<feature type="compositionally biased region" description="Low complexity" evidence="1">
    <location>
        <begin position="27"/>
        <end position="40"/>
    </location>
</feature>
<dbReference type="AlphaFoldDB" id="A0AA47M751"/>
<dbReference type="GO" id="GO:0005634">
    <property type="term" value="C:nucleus"/>
    <property type="evidence" value="ECO:0007669"/>
    <property type="project" value="TreeGrafter"/>
</dbReference>
<gene>
    <name evidence="3" type="ORF">N1851_029621</name>
</gene>
<organism evidence="3 4">
    <name type="scientific">Merluccius polli</name>
    <name type="common">Benguela hake</name>
    <name type="synonym">Merluccius cadenati</name>
    <dbReference type="NCBI Taxonomy" id="89951"/>
    <lineage>
        <taxon>Eukaryota</taxon>
        <taxon>Metazoa</taxon>
        <taxon>Chordata</taxon>
        <taxon>Craniata</taxon>
        <taxon>Vertebrata</taxon>
        <taxon>Euteleostomi</taxon>
        <taxon>Actinopterygii</taxon>
        <taxon>Neopterygii</taxon>
        <taxon>Teleostei</taxon>
        <taxon>Neoteleostei</taxon>
        <taxon>Acanthomorphata</taxon>
        <taxon>Zeiogadaria</taxon>
        <taxon>Gadariae</taxon>
        <taxon>Gadiformes</taxon>
        <taxon>Gadoidei</taxon>
        <taxon>Merlucciidae</taxon>
        <taxon>Merluccius</taxon>
    </lineage>
</organism>
<sequence>MGGPGETLSVGDTYIGTTPAPDPPAADPTADSAPGTAADPAPNPPTADPAADSAADPSPHTADNQCRERRREKRRNSGCDVTPRRREHSPAPPQEPVQREDYTEGEPMQLGRISSARRNGNDEELTTPASTVDNLGPHLSTVRGITNKRKIAAWENVTDAVNSVGSEVRTLSEVKKKWFDVKVNAQKRVTAHRRETSATGGGQTTTELSPLDNRIASIIGDTALSGIIEDGDTDAQAGPSNIQIEASPMVLVLEESEEPGSSIVPSVHRAPRVLVEAVLQNQEETPKSINDLKEQLTNMTNVLEDPDHPAGVKQVHAQHRRVNCCRMQDWRKPGILGLG</sequence>
<evidence type="ECO:0000259" key="2">
    <source>
        <dbReference type="Pfam" id="PF13873"/>
    </source>
</evidence>
<evidence type="ECO:0000313" key="4">
    <source>
        <dbReference type="Proteomes" id="UP001174136"/>
    </source>
</evidence>
<feature type="region of interest" description="Disordered" evidence="1">
    <location>
        <begin position="1"/>
        <end position="138"/>
    </location>
</feature>
<dbReference type="PANTHER" id="PTHR23098">
    <property type="entry name" value="AGAP001331-PA-RELATED"/>
    <property type="match status" value="1"/>
</dbReference>
<dbReference type="Proteomes" id="UP001174136">
    <property type="component" value="Unassembled WGS sequence"/>
</dbReference>
<protein>
    <recommendedName>
        <fullName evidence="2">Myb/SANT-like DNA-binding domain-containing protein</fullName>
    </recommendedName>
</protein>
<feature type="compositionally biased region" description="Low complexity" evidence="1">
    <location>
        <begin position="48"/>
        <end position="63"/>
    </location>
</feature>
<accession>A0AA47M751</accession>
<evidence type="ECO:0000313" key="3">
    <source>
        <dbReference type="EMBL" id="KAK0134732.1"/>
    </source>
</evidence>
<feature type="domain" description="Myb/SANT-like DNA-binding" evidence="2">
    <location>
        <begin position="143"/>
        <end position="189"/>
    </location>
</feature>
<keyword evidence="4" id="KW-1185">Reference proteome</keyword>
<dbReference type="InterPro" id="IPR028002">
    <property type="entry name" value="Myb_DNA-bind_5"/>
</dbReference>